<keyword evidence="2" id="KW-1185">Reference proteome</keyword>
<dbReference type="RefSeq" id="WP_051210545.1">
    <property type="nucleotide sequence ID" value="NZ_CP015108.1"/>
</dbReference>
<dbReference type="EMBL" id="CP015108">
    <property type="protein sequence ID" value="ARF13620.1"/>
    <property type="molecule type" value="Genomic_DNA"/>
</dbReference>
<organism evidence="1 2">
    <name type="scientific">Sporosarcina ureae</name>
    <dbReference type="NCBI Taxonomy" id="1571"/>
    <lineage>
        <taxon>Bacteria</taxon>
        <taxon>Bacillati</taxon>
        <taxon>Bacillota</taxon>
        <taxon>Bacilli</taxon>
        <taxon>Bacillales</taxon>
        <taxon>Caryophanaceae</taxon>
        <taxon>Sporosarcina</taxon>
    </lineage>
</organism>
<sequence>MKYKVLGVKAFEKELLKIARKYPVVVDLVDSLFADFEEGKLYGDRIPRTKGNVVYKTRLSNPNANKGKSGGFRVIWYLVTADLEIYPLTIYSKNEQEDISVNEIIRIIDRILENEL</sequence>
<proteinExistence type="predicted"/>
<evidence type="ECO:0000313" key="2">
    <source>
        <dbReference type="Proteomes" id="UP000192486"/>
    </source>
</evidence>
<reference evidence="1 2" key="1">
    <citation type="submission" date="2016-04" db="EMBL/GenBank/DDBJ databases">
        <title>Comparative Genomics and Epigenetics of Sporosarcina ureae.</title>
        <authorList>
            <person name="Oliver A.S."/>
            <person name="Cooper K.K."/>
        </authorList>
    </citation>
    <scope>NUCLEOTIDE SEQUENCE [LARGE SCALE GENOMIC DNA]</scope>
    <source>
        <strain evidence="1 2">S204</strain>
    </source>
</reference>
<accession>A0ABM6JTZ0</accession>
<dbReference type="Proteomes" id="UP000192486">
    <property type="component" value="Chromosome"/>
</dbReference>
<name>A0ABM6JTZ0_SPOUR</name>
<evidence type="ECO:0008006" key="3">
    <source>
        <dbReference type="Google" id="ProtNLM"/>
    </source>
</evidence>
<gene>
    <name evidence="1" type="ORF">SporoS204_05260</name>
</gene>
<evidence type="ECO:0000313" key="1">
    <source>
        <dbReference type="EMBL" id="ARF13620.1"/>
    </source>
</evidence>
<protein>
    <recommendedName>
        <fullName evidence="3">Addiction module antitoxin</fullName>
    </recommendedName>
</protein>